<organism evidence="2 3">
    <name type="scientific">Parenemella sanctibonifatiensis</name>
    <dbReference type="NCBI Taxonomy" id="2016505"/>
    <lineage>
        <taxon>Bacteria</taxon>
        <taxon>Bacillati</taxon>
        <taxon>Actinomycetota</taxon>
        <taxon>Actinomycetes</taxon>
        <taxon>Propionibacteriales</taxon>
        <taxon>Propionibacteriaceae</taxon>
        <taxon>Parenemella</taxon>
    </lineage>
</organism>
<proteinExistence type="predicted"/>
<dbReference type="PROSITE" id="PS51257">
    <property type="entry name" value="PROKAR_LIPOPROTEIN"/>
    <property type="match status" value="1"/>
</dbReference>
<dbReference type="RefSeq" id="WP_094449391.1">
    <property type="nucleotide sequence ID" value="NZ_NMVI01000002.1"/>
</dbReference>
<sequence>MKVTLAGNISSALTHLALVGCAAMLTESGASRVRLWWEDGEEASPTLSWDDDSDLGEVVLDHAKRHSGTASWVQDVYQGKGLFTPRGVLSKTEWEDPRNWAPVLSARDRRLGSGLTALDEQMIGNLGEPGHWVTINGQGNPDAAATRWEMKTRNRGEEFIGNRLAPMAAALTSRTPREVEDGLTGVALVDDASPTKPDSRTPTGLTPPRRTDTALAWCALWGISQIRLMPQARAYAVSSGVLPVDRAHPRWAGLPIFAAPVTHALWSRVVASRSFANALAGLVARAEGASEPDGARAEAQVVAGYGVHAVGLFRVFTSDNPNAPERMMLDGRPWILGEP</sequence>
<accession>A0A255EKM4</accession>
<evidence type="ECO:0000313" key="2">
    <source>
        <dbReference type="EMBL" id="OYN91531.1"/>
    </source>
</evidence>
<evidence type="ECO:0000256" key="1">
    <source>
        <dbReference type="SAM" id="MobiDB-lite"/>
    </source>
</evidence>
<name>A0A255EKM4_9ACTN</name>
<evidence type="ECO:0008006" key="4">
    <source>
        <dbReference type="Google" id="ProtNLM"/>
    </source>
</evidence>
<feature type="region of interest" description="Disordered" evidence="1">
    <location>
        <begin position="189"/>
        <end position="209"/>
    </location>
</feature>
<dbReference type="AlphaFoldDB" id="A0A255EKM4"/>
<comment type="caution">
    <text evidence="2">The sequence shown here is derived from an EMBL/GenBank/DDBJ whole genome shotgun (WGS) entry which is preliminary data.</text>
</comment>
<protein>
    <recommendedName>
        <fullName evidence="4">CRISPR-associated protein Csb3</fullName>
    </recommendedName>
</protein>
<gene>
    <name evidence="2" type="ORF">CGZ92_00345</name>
</gene>
<dbReference type="EMBL" id="NMVI01000002">
    <property type="protein sequence ID" value="OYN91531.1"/>
    <property type="molecule type" value="Genomic_DNA"/>
</dbReference>
<dbReference type="Proteomes" id="UP000216533">
    <property type="component" value="Unassembled WGS sequence"/>
</dbReference>
<reference evidence="2 3" key="1">
    <citation type="submission" date="2017-07" db="EMBL/GenBank/DDBJ databases">
        <title>Draft whole genome sequences of clinical Proprionibacteriaceae strains.</title>
        <authorList>
            <person name="Bernier A.-M."/>
            <person name="Bernard K."/>
            <person name="Domingo M.-C."/>
        </authorList>
    </citation>
    <scope>NUCLEOTIDE SEQUENCE [LARGE SCALE GENOMIC DNA]</scope>
    <source>
        <strain evidence="2 3">NML 160184</strain>
    </source>
</reference>
<evidence type="ECO:0000313" key="3">
    <source>
        <dbReference type="Proteomes" id="UP000216533"/>
    </source>
</evidence>